<feature type="transmembrane region" description="Helical" evidence="1">
    <location>
        <begin position="40"/>
        <end position="59"/>
    </location>
</feature>
<keyword evidence="1" id="KW-0812">Transmembrane</keyword>
<keyword evidence="1" id="KW-1133">Transmembrane helix</keyword>
<name>A0AAW0KTG0_QUESU</name>
<proteinExistence type="predicted"/>
<sequence>MSIRIALEEAEELSWVFLETRRLTASFPEHVRKFWTDWELRVLVLVSLTLQLSLLHFGSRRRYSVKTWLRVFLWLSYLVADSVATTALGVISRNCNHSQLQNELIAFWAPFLLLHLGGQDTITAYALQDNQLWLRHLLDLVVQSGVALYIFFLSWKVSSLSFLTIPVFLAGFIKYAERTWALNSANYDSMTAYLERRRRMNSNNDDRLMPAEKLAYMYSRDEIGISSEIYRLAPTEILNHSFMLFQIFRCLFQNRRVKESIIIGYGRSYFRDSKTAWKMIECELGYAYDVYYTKAPLFFKVVVEY</sequence>
<dbReference type="Proteomes" id="UP000237347">
    <property type="component" value="Unassembled WGS sequence"/>
</dbReference>
<dbReference type="AlphaFoldDB" id="A0AAW0KTG0"/>
<evidence type="ECO:0000256" key="1">
    <source>
        <dbReference type="SAM" id="Phobius"/>
    </source>
</evidence>
<keyword evidence="1" id="KW-0472">Membrane</keyword>
<evidence type="ECO:0000259" key="2">
    <source>
        <dbReference type="Pfam" id="PF13968"/>
    </source>
</evidence>
<evidence type="ECO:0000313" key="3">
    <source>
        <dbReference type="EMBL" id="KAK7841676.1"/>
    </source>
</evidence>
<evidence type="ECO:0000313" key="4">
    <source>
        <dbReference type="Proteomes" id="UP000237347"/>
    </source>
</evidence>
<gene>
    <name evidence="3" type="ORF">CFP56_015098</name>
</gene>
<dbReference type="PANTHER" id="PTHR31325">
    <property type="entry name" value="OS01G0798800 PROTEIN-RELATED"/>
    <property type="match status" value="1"/>
</dbReference>
<reference evidence="3 4" key="1">
    <citation type="journal article" date="2018" name="Sci. Data">
        <title>The draft genome sequence of cork oak.</title>
        <authorList>
            <person name="Ramos A.M."/>
            <person name="Usie A."/>
            <person name="Barbosa P."/>
            <person name="Barros P.M."/>
            <person name="Capote T."/>
            <person name="Chaves I."/>
            <person name="Simoes F."/>
            <person name="Abreu I."/>
            <person name="Carrasquinho I."/>
            <person name="Faro C."/>
            <person name="Guimaraes J.B."/>
            <person name="Mendonca D."/>
            <person name="Nobrega F."/>
            <person name="Rodrigues L."/>
            <person name="Saibo N.J.M."/>
            <person name="Varela M.C."/>
            <person name="Egas C."/>
            <person name="Matos J."/>
            <person name="Miguel C.M."/>
            <person name="Oliveira M.M."/>
            <person name="Ricardo C.P."/>
            <person name="Goncalves S."/>
        </authorList>
    </citation>
    <scope>NUCLEOTIDE SEQUENCE [LARGE SCALE GENOMIC DNA]</scope>
    <source>
        <strain evidence="4">cv. HL8</strain>
    </source>
</reference>
<feature type="transmembrane region" description="Helical" evidence="1">
    <location>
        <begin position="71"/>
        <end position="92"/>
    </location>
</feature>
<protein>
    <recommendedName>
        <fullName evidence="2">DUF4220 domain-containing protein</fullName>
    </recommendedName>
</protein>
<organism evidence="3 4">
    <name type="scientific">Quercus suber</name>
    <name type="common">Cork oak</name>
    <dbReference type="NCBI Taxonomy" id="58331"/>
    <lineage>
        <taxon>Eukaryota</taxon>
        <taxon>Viridiplantae</taxon>
        <taxon>Streptophyta</taxon>
        <taxon>Embryophyta</taxon>
        <taxon>Tracheophyta</taxon>
        <taxon>Spermatophyta</taxon>
        <taxon>Magnoliopsida</taxon>
        <taxon>eudicotyledons</taxon>
        <taxon>Gunneridae</taxon>
        <taxon>Pentapetalae</taxon>
        <taxon>rosids</taxon>
        <taxon>fabids</taxon>
        <taxon>Fagales</taxon>
        <taxon>Fagaceae</taxon>
        <taxon>Quercus</taxon>
    </lineage>
</organism>
<feature type="transmembrane region" description="Helical" evidence="1">
    <location>
        <begin position="104"/>
        <end position="127"/>
    </location>
</feature>
<comment type="caution">
    <text evidence="3">The sequence shown here is derived from an EMBL/GenBank/DDBJ whole genome shotgun (WGS) entry which is preliminary data.</text>
</comment>
<feature type="transmembrane region" description="Helical" evidence="1">
    <location>
        <begin position="147"/>
        <end position="173"/>
    </location>
</feature>
<keyword evidence="4" id="KW-1185">Reference proteome</keyword>
<dbReference type="Pfam" id="PF13968">
    <property type="entry name" value="DUF4220"/>
    <property type="match status" value="1"/>
</dbReference>
<dbReference type="InterPro" id="IPR025315">
    <property type="entry name" value="DUF4220"/>
</dbReference>
<accession>A0AAW0KTG0</accession>
<feature type="domain" description="DUF4220" evidence="2">
    <location>
        <begin position="74"/>
        <end position="301"/>
    </location>
</feature>
<dbReference type="EMBL" id="PKMF04000236">
    <property type="protein sequence ID" value="KAK7841676.1"/>
    <property type="molecule type" value="Genomic_DNA"/>
</dbReference>